<gene>
    <name evidence="2" type="ORF">FIBRA_07632</name>
</gene>
<dbReference type="InParanoid" id="J4GVD2"/>
<proteinExistence type="predicted"/>
<feature type="chain" id="PRO_5003778242" description="F-box domain-containing protein" evidence="1">
    <location>
        <begin position="19"/>
        <end position="269"/>
    </location>
</feature>
<evidence type="ECO:0000256" key="1">
    <source>
        <dbReference type="SAM" id="SignalP"/>
    </source>
</evidence>
<dbReference type="HOGENOM" id="CLU_079147_0_0_1"/>
<dbReference type="EMBL" id="HE797189">
    <property type="protein sequence ID" value="CCM05415.1"/>
    <property type="molecule type" value="Genomic_DNA"/>
</dbReference>
<evidence type="ECO:0000313" key="2">
    <source>
        <dbReference type="EMBL" id="CCM05415.1"/>
    </source>
</evidence>
<dbReference type="AlphaFoldDB" id="J4GVD2"/>
<name>J4GVD2_9APHY</name>
<evidence type="ECO:0000313" key="3">
    <source>
        <dbReference type="Proteomes" id="UP000006352"/>
    </source>
</evidence>
<keyword evidence="1" id="KW-0732">Signal</keyword>
<evidence type="ECO:0008006" key="4">
    <source>
        <dbReference type="Google" id="ProtNLM"/>
    </source>
</evidence>
<dbReference type="OrthoDB" id="2587912at2759"/>
<protein>
    <recommendedName>
        <fullName evidence="4">F-box domain-containing protein</fullName>
    </recommendedName>
</protein>
<dbReference type="Proteomes" id="UP000006352">
    <property type="component" value="Unassembled WGS sequence"/>
</dbReference>
<reference evidence="2 3" key="1">
    <citation type="journal article" date="2012" name="Appl. Environ. Microbiol.">
        <title>Short-read sequencing for genomic analysis of the brown rot fungus Fibroporia radiculosa.</title>
        <authorList>
            <person name="Tang J.D."/>
            <person name="Perkins A.D."/>
            <person name="Sonstegard T.S."/>
            <person name="Schroeder S.G."/>
            <person name="Burgess S.C."/>
            <person name="Diehl S.V."/>
        </authorList>
    </citation>
    <scope>NUCLEOTIDE SEQUENCE [LARGE SCALE GENOMIC DNA]</scope>
    <source>
        <strain evidence="2 3">TFFH 294</strain>
    </source>
</reference>
<accession>J4GVD2</accession>
<dbReference type="RefSeq" id="XP_012184698.1">
    <property type="nucleotide sequence ID" value="XM_012329308.1"/>
</dbReference>
<sequence>MALSLVPIELLLEILSLALDQHPCPSNILSVDKSFAALGGRVLYSHLHFRTVRQLILFSEQTARPACLPKSIVLALAGVQRHLSGQGLTPSIISPPRYVQTLQAFCGDMTSCPFLRFQIVPAATFYLFRAIRTWSNIAHITLTNLSFPSDDLGIHAPLSRNMPLLPAIPTLRTLTLGQATLLPPSAVAAMICLPGQEGLEMVRLIDAYSESIWGPRIRRRDVEKAAVMQSRARREDTIVLIRRIVRCEARTERTMGGDRAEESDNFILE</sequence>
<organism evidence="2 3">
    <name type="scientific">Fibroporia radiculosa</name>
    <dbReference type="NCBI Taxonomy" id="599839"/>
    <lineage>
        <taxon>Eukaryota</taxon>
        <taxon>Fungi</taxon>
        <taxon>Dikarya</taxon>
        <taxon>Basidiomycota</taxon>
        <taxon>Agaricomycotina</taxon>
        <taxon>Agaricomycetes</taxon>
        <taxon>Polyporales</taxon>
        <taxon>Fibroporiaceae</taxon>
        <taxon>Fibroporia</taxon>
    </lineage>
</organism>
<feature type="signal peptide" evidence="1">
    <location>
        <begin position="1"/>
        <end position="18"/>
    </location>
</feature>
<dbReference type="GeneID" id="24100326"/>
<keyword evidence="3" id="KW-1185">Reference proteome</keyword>